<evidence type="ECO:0000313" key="5">
    <source>
        <dbReference type="Proteomes" id="UP001281731"/>
    </source>
</evidence>
<evidence type="ECO:0000256" key="1">
    <source>
        <dbReference type="SAM" id="MobiDB-lite"/>
    </source>
</evidence>
<dbReference type="GO" id="GO:0043024">
    <property type="term" value="F:ribosomal small subunit binding"/>
    <property type="evidence" value="ECO:0007669"/>
    <property type="project" value="TreeGrafter"/>
</dbReference>
<dbReference type="InterPro" id="IPR000795">
    <property type="entry name" value="T_Tr_GTP-bd_dom"/>
</dbReference>
<dbReference type="InterPro" id="IPR027417">
    <property type="entry name" value="P-loop_NTPase"/>
</dbReference>
<feature type="region of interest" description="Disordered" evidence="1">
    <location>
        <begin position="1"/>
        <end position="87"/>
    </location>
</feature>
<dbReference type="GO" id="GO:0005525">
    <property type="term" value="F:GTP binding"/>
    <property type="evidence" value="ECO:0007669"/>
    <property type="project" value="InterPro"/>
</dbReference>
<dbReference type="GO" id="GO:0005829">
    <property type="term" value="C:cytosol"/>
    <property type="evidence" value="ECO:0007669"/>
    <property type="project" value="TreeGrafter"/>
</dbReference>
<dbReference type="PANTHER" id="PTHR42698">
    <property type="entry name" value="GTPASE ERA"/>
    <property type="match status" value="1"/>
</dbReference>
<dbReference type="Proteomes" id="UP001281731">
    <property type="component" value="Unassembled WGS sequence"/>
</dbReference>
<accession>A0AAW9HZ83</accession>
<evidence type="ECO:0000256" key="2">
    <source>
        <dbReference type="SAM" id="Phobius"/>
    </source>
</evidence>
<feature type="compositionally biased region" description="Basic and acidic residues" evidence="1">
    <location>
        <begin position="58"/>
        <end position="74"/>
    </location>
</feature>
<dbReference type="GO" id="GO:0019843">
    <property type="term" value="F:rRNA binding"/>
    <property type="evidence" value="ECO:0007669"/>
    <property type="project" value="TreeGrafter"/>
</dbReference>
<dbReference type="RefSeq" id="WP_320756731.1">
    <property type="nucleotide sequence ID" value="NZ_JAWNGB010000019.1"/>
</dbReference>
<keyword evidence="2" id="KW-0812">Transmembrane</keyword>
<dbReference type="Gene3D" id="3.40.50.300">
    <property type="entry name" value="P-loop containing nucleotide triphosphate hydrolases"/>
    <property type="match status" value="1"/>
</dbReference>
<dbReference type="GO" id="GO:0000028">
    <property type="term" value="P:ribosomal small subunit assembly"/>
    <property type="evidence" value="ECO:0007669"/>
    <property type="project" value="TreeGrafter"/>
</dbReference>
<feature type="domain" description="Tr-type G" evidence="3">
    <location>
        <begin position="136"/>
        <end position="324"/>
    </location>
</feature>
<feature type="transmembrane region" description="Helical" evidence="2">
    <location>
        <begin position="486"/>
        <end position="506"/>
    </location>
</feature>
<feature type="transmembrane region" description="Helical" evidence="2">
    <location>
        <begin position="460"/>
        <end position="480"/>
    </location>
</feature>
<name>A0AAW9HZ83_9ACTO</name>
<dbReference type="AlphaFoldDB" id="A0AAW9HZ83"/>
<dbReference type="PANTHER" id="PTHR42698:SF1">
    <property type="entry name" value="GTPASE ERA, MITOCHONDRIAL"/>
    <property type="match status" value="1"/>
</dbReference>
<proteinExistence type="predicted"/>
<dbReference type="GO" id="GO:0003924">
    <property type="term" value="F:GTPase activity"/>
    <property type="evidence" value="ECO:0007669"/>
    <property type="project" value="InterPro"/>
</dbReference>
<keyword evidence="2" id="KW-0472">Membrane</keyword>
<evidence type="ECO:0000313" key="4">
    <source>
        <dbReference type="EMBL" id="MDY5155595.1"/>
    </source>
</evidence>
<dbReference type="EMBL" id="JAWNGC010000013">
    <property type="protein sequence ID" value="MDY5155595.1"/>
    <property type="molecule type" value="Genomic_DNA"/>
</dbReference>
<dbReference type="SUPFAM" id="SSF52540">
    <property type="entry name" value="P-loop containing nucleoside triphosphate hydrolases"/>
    <property type="match status" value="1"/>
</dbReference>
<protein>
    <submittedName>
        <fullName evidence="4">GTPase</fullName>
    </submittedName>
</protein>
<sequence>MKEQRGKRAWRRVRRVAEDSHTMDDEKRHVSDRRAVDGESVADGRETGVHEAGGNETGDARETDVAHETGEKNEPSVVTPKKASNPTAWNEEEVASFLTTLDKHSEHFSPYILDRATKDVEKLRERAQAGSGYTVVALVGGTGSGKSSLFNKIVGWNFAQVGDIRPTSMEVSACVWDEGAKEVLRTMGISTRNTVIADTILRTVDYDVNHTILLDLPDHDSIAFENSLLVDSILPQVDVLVWVFDPQKYADDLIHSSYIENMKTRKNRMVAVLNQIDTLPESSVDLVAEDVHKLLVADGIGDIPVLKVSALTEEGLPQLWEYLESAGRKEDSASVTATLELKDIKRGVGHAYSQPAQDISADYVQQISEELYDAAGVPAVAEALVEGGSASKVLPKPQPPAISVTTALRSAWVVKAGRGMPDSWVKGVDDAIPSPEILRRETGKALAKVDIPRVSDTGSFAVLLIFACVTCVLWALPFFVSLQMQWLFWMVGCAMLLCGGLWARALRVRARRTARVAYIQSARDAVNHVVTENLLAPVQKIQGDYMNVRHELLGDKSYPQDGEVSALSTD</sequence>
<dbReference type="Pfam" id="PF00009">
    <property type="entry name" value="GTP_EFTU"/>
    <property type="match status" value="1"/>
</dbReference>
<organism evidence="4 5">
    <name type="scientific">Actinotignum urinale</name>
    <dbReference type="NCBI Taxonomy" id="190146"/>
    <lineage>
        <taxon>Bacteria</taxon>
        <taxon>Bacillati</taxon>
        <taxon>Actinomycetota</taxon>
        <taxon>Actinomycetes</taxon>
        <taxon>Actinomycetales</taxon>
        <taxon>Actinomycetaceae</taxon>
        <taxon>Actinotignum</taxon>
    </lineage>
</organism>
<reference evidence="4" key="1">
    <citation type="submission" date="2023-10" db="EMBL/GenBank/DDBJ databases">
        <title>Whole Genome based description of the genera Actinobaculum and Actinotignum reveals a complex phylogenetic relationship within the species included in the genus Actinotignum.</title>
        <authorList>
            <person name="Jensen C.S."/>
            <person name="Dargis R."/>
            <person name="Kemp M."/>
            <person name="Christensen J.J."/>
        </authorList>
    </citation>
    <scope>NUCLEOTIDE SEQUENCE</scope>
    <source>
        <strain evidence="4">SLA_B511</strain>
    </source>
</reference>
<evidence type="ECO:0000259" key="3">
    <source>
        <dbReference type="Pfam" id="PF00009"/>
    </source>
</evidence>
<gene>
    <name evidence="4" type="ORF">R6G80_07670</name>
</gene>
<comment type="caution">
    <text evidence="4">The sequence shown here is derived from an EMBL/GenBank/DDBJ whole genome shotgun (WGS) entry which is preliminary data.</text>
</comment>
<feature type="compositionally biased region" description="Basic and acidic residues" evidence="1">
    <location>
        <begin position="15"/>
        <end position="49"/>
    </location>
</feature>
<dbReference type="InterPro" id="IPR005662">
    <property type="entry name" value="GTPase_Era-like"/>
</dbReference>
<keyword evidence="2" id="KW-1133">Transmembrane helix</keyword>